<dbReference type="EMBL" id="KQ981993">
    <property type="protein sequence ID" value="KYN31105.1"/>
    <property type="molecule type" value="Genomic_DNA"/>
</dbReference>
<dbReference type="Proteomes" id="UP000078541">
    <property type="component" value="Unassembled WGS sequence"/>
</dbReference>
<accession>A0A195ES78</accession>
<name>A0A195ES78_9HYME</name>
<evidence type="ECO:0000313" key="2">
    <source>
        <dbReference type="Proteomes" id="UP000078541"/>
    </source>
</evidence>
<keyword evidence="2" id="KW-1185">Reference proteome</keyword>
<protein>
    <submittedName>
        <fullName evidence="1">Uncharacterized protein</fullName>
    </submittedName>
</protein>
<evidence type="ECO:0000313" key="1">
    <source>
        <dbReference type="EMBL" id="KYN31105.1"/>
    </source>
</evidence>
<sequence>MTNRTSLTESSQTTLMRRLHLFQREHAHRQSKGREEDCRCRRATIEVLGPIKSWTSSLEKIIVR</sequence>
<reference evidence="1 2" key="1">
    <citation type="submission" date="2016-03" db="EMBL/GenBank/DDBJ databases">
        <title>Trachymyrmex septentrionalis WGS genome.</title>
        <authorList>
            <person name="Nygaard S."/>
            <person name="Hu H."/>
            <person name="Boomsma J."/>
            <person name="Zhang G."/>
        </authorList>
    </citation>
    <scope>NUCLEOTIDE SEQUENCE [LARGE SCALE GENOMIC DNA]</scope>
    <source>
        <strain evidence="1">Tsep2-gDNA-1</strain>
        <tissue evidence="1">Whole body</tissue>
    </source>
</reference>
<gene>
    <name evidence="1" type="ORF">ALC56_14917</name>
</gene>
<proteinExistence type="predicted"/>
<dbReference type="AlphaFoldDB" id="A0A195ES78"/>
<organism evidence="1 2">
    <name type="scientific">Trachymyrmex septentrionalis</name>
    <dbReference type="NCBI Taxonomy" id="34720"/>
    <lineage>
        <taxon>Eukaryota</taxon>
        <taxon>Metazoa</taxon>
        <taxon>Ecdysozoa</taxon>
        <taxon>Arthropoda</taxon>
        <taxon>Hexapoda</taxon>
        <taxon>Insecta</taxon>
        <taxon>Pterygota</taxon>
        <taxon>Neoptera</taxon>
        <taxon>Endopterygota</taxon>
        <taxon>Hymenoptera</taxon>
        <taxon>Apocrita</taxon>
        <taxon>Aculeata</taxon>
        <taxon>Formicoidea</taxon>
        <taxon>Formicidae</taxon>
        <taxon>Myrmicinae</taxon>
        <taxon>Trachymyrmex</taxon>
    </lineage>
</organism>